<accession>A0A6N8U7S2</accession>
<dbReference type="SMART" id="SM00866">
    <property type="entry name" value="UTRA"/>
    <property type="match status" value="1"/>
</dbReference>
<dbReference type="PRINTS" id="PR00035">
    <property type="entry name" value="HTHGNTR"/>
</dbReference>
<protein>
    <submittedName>
        <fullName evidence="5">UTRA domain-containing protein</fullName>
    </submittedName>
</protein>
<dbReference type="PROSITE" id="PS50949">
    <property type="entry name" value="HTH_GNTR"/>
    <property type="match status" value="1"/>
</dbReference>
<keyword evidence="3" id="KW-0804">Transcription</keyword>
<dbReference type="InterPro" id="IPR036388">
    <property type="entry name" value="WH-like_DNA-bd_sf"/>
</dbReference>
<keyword evidence="2" id="KW-0238">DNA-binding</keyword>
<dbReference type="Pfam" id="PF07702">
    <property type="entry name" value="UTRA"/>
    <property type="match status" value="1"/>
</dbReference>
<dbReference type="SMART" id="SM00345">
    <property type="entry name" value="HTH_GNTR"/>
    <property type="match status" value="1"/>
</dbReference>
<dbReference type="SUPFAM" id="SSF46785">
    <property type="entry name" value="Winged helix' DNA-binding domain"/>
    <property type="match status" value="1"/>
</dbReference>
<evidence type="ECO:0000313" key="6">
    <source>
        <dbReference type="Proteomes" id="UP000434036"/>
    </source>
</evidence>
<dbReference type="GO" id="GO:0003700">
    <property type="term" value="F:DNA-binding transcription factor activity"/>
    <property type="evidence" value="ECO:0007669"/>
    <property type="project" value="InterPro"/>
</dbReference>
<dbReference type="InterPro" id="IPR028978">
    <property type="entry name" value="Chorismate_lyase_/UTRA_dom_sf"/>
</dbReference>
<evidence type="ECO:0000256" key="3">
    <source>
        <dbReference type="ARBA" id="ARBA00023163"/>
    </source>
</evidence>
<dbReference type="EMBL" id="WUUQ01000004">
    <property type="protein sequence ID" value="MXQ74236.1"/>
    <property type="molecule type" value="Genomic_DNA"/>
</dbReference>
<keyword evidence="6" id="KW-1185">Reference proteome</keyword>
<evidence type="ECO:0000259" key="4">
    <source>
        <dbReference type="PROSITE" id="PS50949"/>
    </source>
</evidence>
<evidence type="ECO:0000256" key="2">
    <source>
        <dbReference type="ARBA" id="ARBA00023125"/>
    </source>
</evidence>
<name>A0A6N8U7S2_9FIRM</name>
<gene>
    <name evidence="5" type="ORF">GSF08_09845</name>
</gene>
<dbReference type="AlphaFoldDB" id="A0A6N8U7S2"/>
<dbReference type="PANTHER" id="PTHR44846:SF1">
    <property type="entry name" value="MANNOSYL-D-GLYCERATE TRANSPORT_METABOLISM SYSTEM REPRESSOR MNGR-RELATED"/>
    <property type="match status" value="1"/>
</dbReference>
<keyword evidence="1" id="KW-0805">Transcription regulation</keyword>
<dbReference type="CDD" id="cd07377">
    <property type="entry name" value="WHTH_GntR"/>
    <property type="match status" value="1"/>
</dbReference>
<reference evidence="5 6" key="2">
    <citation type="submission" date="2020-01" db="EMBL/GenBank/DDBJ databases">
        <title>Clostridiaceae sp. nov. isolated from the gut of human by culturomics.</title>
        <authorList>
            <person name="Chang Y."/>
        </authorList>
    </citation>
    <scope>NUCLEOTIDE SEQUENCE [LARGE SCALE GENOMIC DNA]</scope>
    <source>
        <strain evidence="5 6">DONG20-135</strain>
    </source>
</reference>
<dbReference type="Gene3D" id="3.40.1410.10">
    <property type="entry name" value="Chorismate lyase-like"/>
    <property type="match status" value="1"/>
</dbReference>
<dbReference type="Gene3D" id="1.10.10.10">
    <property type="entry name" value="Winged helix-like DNA-binding domain superfamily/Winged helix DNA-binding domain"/>
    <property type="match status" value="1"/>
</dbReference>
<dbReference type="RefSeq" id="WP_160625628.1">
    <property type="nucleotide sequence ID" value="NZ_WUUQ01000004.1"/>
</dbReference>
<evidence type="ECO:0000256" key="1">
    <source>
        <dbReference type="ARBA" id="ARBA00023015"/>
    </source>
</evidence>
<dbReference type="InterPro" id="IPR036390">
    <property type="entry name" value="WH_DNA-bd_sf"/>
</dbReference>
<organism evidence="5 6">
    <name type="scientific">Copranaerobaculum intestinale</name>
    <dbReference type="NCBI Taxonomy" id="2692629"/>
    <lineage>
        <taxon>Bacteria</taxon>
        <taxon>Bacillati</taxon>
        <taxon>Bacillota</taxon>
        <taxon>Erysipelotrichia</taxon>
        <taxon>Erysipelotrichales</taxon>
        <taxon>Erysipelotrichaceae</taxon>
        <taxon>Copranaerobaculum</taxon>
    </lineage>
</organism>
<dbReference type="InterPro" id="IPR050679">
    <property type="entry name" value="Bact_HTH_transcr_reg"/>
</dbReference>
<dbReference type="SUPFAM" id="SSF64288">
    <property type="entry name" value="Chorismate lyase-like"/>
    <property type="match status" value="1"/>
</dbReference>
<dbReference type="GO" id="GO:0045892">
    <property type="term" value="P:negative regulation of DNA-templated transcription"/>
    <property type="evidence" value="ECO:0007669"/>
    <property type="project" value="TreeGrafter"/>
</dbReference>
<dbReference type="Pfam" id="PF00392">
    <property type="entry name" value="GntR"/>
    <property type="match status" value="1"/>
</dbReference>
<proteinExistence type="predicted"/>
<feature type="domain" description="HTH gntR-type" evidence="4">
    <location>
        <begin position="6"/>
        <end position="74"/>
    </location>
</feature>
<sequence length="242" mass="28161">MNNYDKYKYKQIENFIYERIRSGTYAVDSLLPTHHWFCEKFEVSRTTVNKAFEALVENGFIEKIQGSGCYVRTPKLSQQSIYMSSFSEEYSKKGYQVSTKLIFYTVIRIKDFQDNRLSKKLGALPKDYVHYFERVRFGNDKPFAVQYSYITKDIIPNLPLSCLKSSIYSFIENNLNLVIGDGSSQLSVILPPDDVALLLNIPKTEPVVYISHISRLSNSVVFEYSDSFIKYDHFSILYSNKR</sequence>
<reference evidence="5 6" key="1">
    <citation type="submission" date="2019-12" db="EMBL/GenBank/DDBJ databases">
        <authorList>
            <person name="Yang R."/>
        </authorList>
    </citation>
    <scope>NUCLEOTIDE SEQUENCE [LARGE SCALE GENOMIC DNA]</scope>
    <source>
        <strain evidence="5 6">DONG20-135</strain>
    </source>
</reference>
<evidence type="ECO:0000313" key="5">
    <source>
        <dbReference type="EMBL" id="MXQ74236.1"/>
    </source>
</evidence>
<dbReference type="Proteomes" id="UP000434036">
    <property type="component" value="Unassembled WGS sequence"/>
</dbReference>
<comment type="caution">
    <text evidence="5">The sequence shown here is derived from an EMBL/GenBank/DDBJ whole genome shotgun (WGS) entry which is preliminary data.</text>
</comment>
<dbReference type="InterPro" id="IPR011663">
    <property type="entry name" value="UTRA"/>
</dbReference>
<dbReference type="GO" id="GO:0003677">
    <property type="term" value="F:DNA binding"/>
    <property type="evidence" value="ECO:0007669"/>
    <property type="project" value="UniProtKB-KW"/>
</dbReference>
<dbReference type="PANTHER" id="PTHR44846">
    <property type="entry name" value="MANNOSYL-D-GLYCERATE TRANSPORT/METABOLISM SYSTEM REPRESSOR MNGR-RELATED"/>
    <property type="match status" value="1"/>
</dbReference>
<dbReference type="InterPro" id="IPR000524">
    <property type="entry name" value="Tscrpt_reg_HTH_GntR"/>
</dbReference>